<dbReference type="GO" id="GO:0005737">
    <property type="term" value="C:cytoplasm"/>
    <property type="evidence" value="ECO:0007669"/>
    <property type="project" value="UniProtKB-SubCell"/>
</dbReference>
<evidence type="ECO:0000259" key="11">
    <source>
        <dbReference type="Pfam" id="PF01636"/>
    </source>
</evidence>
<dbReference type="InterPro" id="IPR012180">
    <property type="entry name" value="Bifunc_ATPase/PTrfase"/>
</dbReference>
<dbReference type="Gene3D" id="3.90.1200.10">
    <property type="match status" value="1"/>
</dbReference>
<proteinExistence type="inferred from homology"/>
<evidence type="ECO:0000256" key="3">
    <source>
        <dbReference type="ARBA" id="ARBA00019010"/>
    </source>
</evidence>
<evidence type="ECO:0000256" key="8">
    <source>
        <dbReference type="ARBA" id="ARBA00022840"/>
    </source>
</evidence>
<dbReference type="PANTHER" id="PTHR33540:SF2">
    <property type="entry name" value="TRNA THREONYLCARBAMOYLADENOSINE BIOSYNTHESIS PROTEIN TSAE"/>
    <property type="match status" value="1"/>
</dbReference>
<evidence type="ECO:0000313" key="12">
    <source>
        <dbReference type="EMBL" id="MBB3997754.1"/>
    </source>
</evidence>
<keyword evidence="5" id="KW-0819">tRNA processing</keyword>
<keyword evidence="6" id="KW-0479">Metal-binding</keyword>
<keyword evidence="4" id="KW-0963">Cytoplasm</keyword>
<protein>
    <recommendedName>
        <fullName evidence="3">tRNA threonylcarbamoyladenosine biosynthesis protein TsaE</fullName>
    </recommendedName>
    <alternativeName>
        <fullName evidence="10">t(6)A37 threonylcarbamoyladenosine biosynthesis protein TsaE</fullName>
    </alternativeName>
</protein>
<dbReference type="GO" id="GO:0046872">
    <property type="term" value="F:metal ion binding"/>
    <property type="evidence" value="ECO:0007669"/>
    <property type="project" value="UniProtKB-KW"/>
</dbReference>
<evidence type="ECO:0000256" key="2">
    <source>
        <dbReference type="ARBA" id="ARBA00007599"/>
    </source>
</evidence>
<dbReference type="GO" id="GO:0002949">
    <property type="term" value="P:tRNA threonylcarbamoyladenosine modification"/>
    <property type="evidence" value="ECO:0007669"/>
    <property type="project" value="InterPro"/>
</dbReference>
<evidence type="ECO:0000256" key="5">
    <source>
        <dbReference type="ARBA" id="ARBA00022694"/>
    </source>
</evidence>
<keyword evidence="9" id="KW-0460">Magnesium</keyword>
<keyword evidence="8" id="KW-0067">ATP-binding</keyword>
<dbReference type="EMBL" id="JACIEK010000002">
    <property type="protein sequence ID" value="MBB3997754.1"/>
    <property type="molecule type" value="Genomic_DNA"/>
</dbReference>
<dbReference type="Pfam" id="PF02367">
    <property type="entry name" value="TsaE"/>
    <property type="match status" value="1"/>
</dbReference>
<evidence type="ECO:0000256" key="1">
    <source>
        <dbReference type="ARBA" id="ARBA00004496"/>
    </source>
</evidence>
<dbReference type="AlphaFoldDB" id="A0A7W6EGU5"/>
<evidence type="ECO:0000313" key="13">
    <source>
        <dbReference type="Proteomes" id="UP000542776"/>
    </source>
</evidence>
<comment type="caution">
    <text evidence="12">The sequence shown here is derived from an EMBL/GenBank/DDBJ whole genome shotgun (WGS) entry which is preliminary data.</text>
</comment>
<dbReference type="Pfam" id="PF01636">
    <property type="entry name" value="APH"/>
    <property type="match status" value="1"/>
</dbReference>
<accession>A0A7W6EGU5</accession>
<name>A0A7W6EGU5_9HYPH</name>
<dbReference type="SUPFAM" id="SSF52540">
    <property type="entry name" value="P-loop containing nucleoside triphosphate hydrolases"/>
    <property type="match status" value="1"/>
</dbReference>
<dbReference type="PIRSF" id="PIRSF036599">
    <property type="entry name" value="AtpPhos"/>
    <property type="match status" value="1"/>
</dbReference>
<dbReference type="InterPro" id="IPR002575">
    <property type="entry name" value="Aminoglycoside_PTrfase"/>
</dbReference>
<comment type="similarity">
    <text evidence="2">Belongs to the TsaE family.</text>
</comment>
<sequence length="520" mass="56248">MSLLPSAADLETGERIFAVPLPDDAATGRLASDLALVLGFGDVVALSGELGAGKTTFARAFVRALAADPALDVPSPTYTLTQIYETRPKTTHFDLYRIADESELDELGFDEAAETGIVLCEWPERAERVLELANIHLTLRDAIGGGRIAEIRCAAEAALRVGRTLQVRAFLDAAGQPGAARAPFPGDASARRYESVRGPEGEALVLMDAPRLPPGPPVKDGLPYTHFAHTALDALPFVAVAEELARRGLRVPRILAADVEAGLVVMTDLGREGVLDAAGRPIKERYEAAALALAALHAAPFDPRIETAGGAVHVVPPFDHGALAIEVSLLPEWYWPHRHGRPANAAERAAFDAAWDDLFRELGAAETHLLLRDVHSPNLLWQPGEDGPTRVGFLDFQDAMVGPTAYDLASLAQDARVDVAPELEARLVAAYVAARRARDPAFDAFAFERAYAITAAQRATKILGIFVRLKLRDGKPQYLRHIPRIKSYLKRTLDHPALTALAALYREWDVLADDPEPPHP</sequence>
<evidence type="ECO:0000256" key="9">
    <source>
        <dbReference type="ARBA" id="ARBA00022842"/>
    </source>
</evidence>
<evidence type="ECO:0000256" key="7">
    <source>
        <dbReference type="ARBA" id="ARBA00022741"/>
    </source>
</evidence>
<keyword evidence="13" id="KW-1185">Reference proteome</keyword>
<dbReference type="InterPro" id="IPR027417">
    <property type="entry name" value="P-loop_NTPase"/>
</dbReference>
<dbReference type="PANTHER" id="PTHR33540">
    <property type="entry name" value="TRNA THREONYLCARBAMOYLADENOSINE BIOSYNTHESIS PROTEIN TSAE"/>
    <property type="match status" value="1"/>
</dbReference>
<feature type="domain" description="Aminoglycoside phosphotransferase" evidence="11">
    <location>
        <begin position="183"/>
        <end position="438"/>
    </location>
</feature>
<evidence type="ECO:0000256" key="6">
    <source>
        <dbReference type="ARBA" id="ARBA00022723"/>
    </source>
</evidence>
<dbReference type="InterPro" id="IPR011009">
    <property type="entry name" value="Kinase-like_dom_sf"/>
</dbReference>
<dbReference type="Gene3D" id="3.40.50.300">
    <property type="entry name" value="P-loop containing nucleotide triphosphate hydrolases"/>
    <property type="match status" value="1"/>
</dbReference>
<dbReference type="InterPro" id="IPR003442">
    <property type="entry name" value="T6A_TsaE"/>
</dbReference>
<dbReference type="Proteomes" id="UP000542776">
    <property type="component" value="Unassembled WGS sequence"/>
</dbReference>
<comment type="subcellular location">
    <subcellularLocation>
        <location evidence="1">Cytoplasm</location>
    </subcellularLocation>
</comment>
<reference evidence="12 13" key="1">
    <citation type="submission" date="2020-08" db="EMBL/GenBank/DDBJ databases">
        <title>Genomic Encyclopedia of Type Strains, Phase IV (KMG-IV): sequencing the most valuable type-strain genomes for metagenomic binning, comparative biology and taxonomic classification.</title>
        <authorList>
            <person name="Goeker M."/>
        </authorList>
    </citation>
    <scope>NUCLEOTIDE SEQUENCE [LARGE SCALE GENOMIC DNA]</scope>
    <source>
        <strain evidence="12 13">DSM 102238</strain>
    </source>
</reference>
<gene>
    <name evidence="12" type="ORF">GGR04_001590</name>
</gene>
<dbReference type="GO" id="GO:0005524">
    <property type="term" value="F:ATP binding"/>
    <property type="evidence" value="ECO:0007669"/>
    <property type="project" value="UniProtKB-KW"/>
</dbReference>
<organism evidence="12 13">
    <name type="scientific">Aureimonas pseudogalii</name>
    <dbReference type="NCBI Taxonomy" id="1744844"/>
    <lineage>
        <taxon>Bacteria</taxon>
        <taxon>Pseudomonadati</taxon>
        <taxon>Pseudomonadota</taxon>
        <taxon>Alphaproteobacteria</taxon>
        <taxon>Hyphomicrobiales</taxon>
        <taxon>Aurantimonadaceae</taxon>
        <taxon>Aureimonas</taxon>
    </lineage>
</organism>
<evidence type="ECO:0000256" key="4">
    <source>
        <dbReference type="ARBA" id="ARBA00022490"/>
    </source>
</evidence>
<evidence type="ECO:0000256" key="10">
    <source>
        <dbReference type="ARBA" id="ARBA00032441"/>
    </source>
</evidence>
<dbReference type="SUPFAM" id="SSF56112">
    <property type="entry name" value="Protein kinase-like (PK-like)"/>
    <property type="match status" value="1"/>
</dbReference>
<keyword evidence="7" id="KW-0547">Nucleotide-binding</keyword>
<dbReference type="NCBIfam" id="TIGR00150">
    <property type="entry name" value="T6A_YjeE"/>
    <property type="match status" value="1"/>
</dbReference>
<dbReference type="RefSeq" id="WP_183199287.1">
    <property type="nucleotide sequence ID" value="NZ_JACIEK010000002.1"/>
</dbReference>